<evidence type="ECO:0000313" key="2">
    <source>
        <dbReference type="Proteomes" id="UP001236507"/>
    </source>
</evidence>
<sequence>MASLFSKLNYKGQNTVLVLNAPESFEQALDEIVGQAQIITTVEDTEVIDFVLSFVMTLQEIEESINAIAPKLGKDAVVWFCYPKGTSKKYRCEFNRDTGWAAVAAHNLETVRMVAIDEDWSALRFRDVAFVKKITRRESFALTDEAKNRTTQKGV</sequence>
<comment type="caution">
    <text evidence="1">The sequence shown here is derived from an EMBL/GenBank/DDBJ whole genome shotgun (WGS) entry which is preliminary data.</text>
</comment>
<keyword evidence="2" id="KW-1185">Reference proteome</keyword>
<reference evidence="1 2" key="1">
    <citation type="submission" date="2023-05" db="EMBL/GenBank/DDBJ databases">
        <title>Novel species of genus Flectobacillus isolated from stream in China.</title>
        <authorList>
            <person name="Lu H."/>
        </authorList>
    </citation>
    <scope>NUCLEOTIDE SEQUENCE [LARGE SCALE GENOMIC DNA]</scope>
    <source>
        <strain evidence="1 2">KCTC 42575</strain>
    </source>
</reference>
<dbReference type="RefSeq" id="WP_283344217.1">
    <property type="nucleotide sequence ID" value="NZ_JASHIF010000007.1"/>
</dbReference>
<evidence type="ECO:0000313" key="1">
    <source>
        <dbReference type="EMBL" id="MDI9859230.1"/>
    </source>
</evidence>
<accession>A0ABT6Y6P1</accession>
<name>A0ABT6Y6P1_9BACT</name>
<organism evidence="1 2">
    <name type="scientific">Flectobacillus roseus</name>
    <dbReference type="NCBI Taxonomy" id="502259"/>
    <lineage>
        <taxon>Bacteria</taxon>
        <taxon>Pseudomonadati</taxon>
        <taxon>Bacteroidota</taxon>
        <taxon>Cytophagia</taxon>
        <taxon>Cytophagales</taxon>
        <taxon>Flectobacillaceae</taxon>
        <taxon>Flectobacillus</taxon>
    </lineage>
</organism>
<evidence type="ECO:0008006" key="3">
    <source>
        <dbReference type="Google" id="ProtNLM"/>
    </source>
</evidence>
<gene>
    <name evidence="1" type="ORF">QM524_08425</name>
</gene>
<dbReference type="Proteomes" id="UP001236507">
    <property type="component" value="Unassembled WGS sequence"/>
</dbReference>
<proteinExistence type="predicted"/>
<dbReference type="EMBL" id="JASHIF010000007">
    <property type="protein sequence ID" value="MDI9859230.1"/>
    <property type="molecule type" value="Genomic_DNA"/>
</dbReference>
<protein>
    <recommendedName>
        <fullName evidence="3">DUF3052 domain-containing protein</fullName>
    </recommendedName>
</protein>